<keyword evidence="3" id="KW-0949">S-adenosyl-L-methionine</keyword>
<keyword evidence="7" id="KW-0472">Membrane</keyword>
<keyword evidence="6" id="KW-0411">Iron-sulfur</keyword>
<dbReference type="Pfam" id="PF00919">
    <property type="entry name" value="UPF0004"/>
    <property type="match status" value="1"/>
</dbReference>
<comment type="cofactor">
    <cofactor evidence="1">
        <name>[4Fe-4S] cluster</name>
        <dbReference type="ChEBI" id="CHEBI:49883"/>
    </cofactor>
</comment>
<evidence type="ECO:0000256" key="7">
    <source>
        <dbReference type="SAM" id="Phobius"/>
    </source>
</evidence>
<dbReference type="GO" id="GO:0005829">
    <property type="term" value="C:cytosol"/>
    <property type="evidence" value="ECO:0007669"/>
    <property type="project" value="TreeGrafter"/>
</dbReference>
<keyword evidence="2" id="KW-0004">4Fe-4S</keyword>
<keyword evidence="7" id="KW-0812">Transmembrane</keyword>
<evidence type="ECO:0000259" key="9">
    <source>
        <dbReference type="PROSITE" id="PS51918"/>
    </source>
</evidence>
<dbReference type="Proteomes" id="UP000515745">
    <property type="component" value="Chromosome"/>
</dbReference>
<evidence type="ECO:0000256" key="3">
    <source>
        <dbReference type="ARBA" id="ARBA00022691"/>
    </source>
</evidence>
<dbReference type="AlphaFoldDB" id="A0A7G6UHR3"/>
<keyword evidence="4" id="KW-0479">Metal-binding</keyword>
<reference evidence="10 11" key="1">
    <citation type="submission" date="2020-07" db="EMBL/GenBank/DDBJ databases">
        <title>Mutational pressure drives differential genome stability in two bacterial endosymbionts of sap feeding insects.</title>
        <authorList>
            <person name="Waneka G."/>
        </authorList>
    </citation>
    <scope>NUCLEOTIDE SEQUENCE [LARGE SCALE GENOMIC DNA]</scope>
    <source>
        <strain evidence="10">NAS-MSEV</strain>
    </source>
</reference>
<dbReference type="PROSITE" id="PS51449">
    <property type="entry name" value="MTTASE_N"/>
    <property type="match status" value="1"/>
</dbReference>
<dbReference type="GO" id="GO:0035597">
    <property type="term" value="F:tRNA-2-methylthio-N(6)-dimethylallyladenosine(37) synthase activity"/>
    <property type="evidence" value="ECO:0007669"/>
    <property type="project" value="TreeGrafter"/>
</dbReference>
<dbReference type="PANTHER" id="PTHR43020">
    <property type="entry name" value="CDK5 REGULATORY SUBUNIT-ASSOCIATED PROTEIN 1"/>
    <property type="match status" value="1"/>
</dbReference>
<dbReference type="GO" id="GO:0046872">
    <property type="term" value="F:metal ion binding"/>
    <property type="evidence" value="ECO:0007669"/>
    <property type="project" value="UniProtKB-KW"/>
</dbReference>
<accession>A0A7G6UHR3</accession>
<feature type="transmembrane region" description="Helical" evidence="7">
    <location>
        <begin position="65"/>
        <end position="82"/>
    </location>
</feature>
<evidence type="ECO:0000256" key="2">
    <source>
        <dbReference type="ARBA" id="ARBA00022485"/>
    </source>
</evidence>
<keyword evidence="10" id="KW-0808">Transferase</keyword>
<evidence type="ECO:0000256" key="5">
    <source>
        <dbReference type="ARBA" id="ARBA00023004"/>
    </source>
</evidence>
<feature type="transmembrane region" description="Helical" evidence="7">
    <location>
        <begin position="355"/>
        <end position="375"/>
    </location>
</feature>
<dbReference type="InterPro" id="IPR023404">
    <property type="entry name" value="rSAM_horseshoe"/>
</dbReference>
<dbReference type="GO" id="GO:0051539">
    <property type="term" value="F:4 iron, 4 sulfur cluster binding"/>
    <property type="evidence" value="ECO:0007669"/>
    <property type="project" value="UniProtKB-KW"/>
</dbReference>
<feature type="domain" description="Radical SAM core" evidence="9">
    <location>
        <begin position="121"/>
        <end position="348"/>
    </location>
</feature>
<dbReference type="PROSITE" id="PS51918">
    <property type="entry name" value="RADICAL_SAM"/>
    <property type="match status" value="1"/>
</dbReference>
<sequence length="412" mass="50950">MRFIIKTFGCQSNFNYSKNFYYFIKPFLNINNIYFEILLINTCSVRELCHKKIFFLLKKNHKLKFLRIFNGCFINLFYLKLIKKKFVDIIINNAFIILKILIYNFYFYNCKQLYLNNIYKIENHKNINIVISEGCDKYCNYCIIPYTRGREIFYDLFSIFKNIILISKKFKEIYFFGQNVNSYKSFLKDKIIKFYLFIKIINEINKNNNYYYLTSNVKHVIFYIRIYKNNKFLHLPLQSASNIILKSMNRKYNFNFYKSFIYKVKKYLKDFLFSTDIIICFPGEFHNFYNKTLLSIEKLLFDKSYIFIYNIRSFTNSIFFFNNINLKLKKRRFIYLKKKFINNIFYINKLIINKYFYFILKNILLSYNYLFFSFLNNRKIIFFIKYKYLKINKFLKVKIKKIYLNKFFGFFI</sequence>
<dbReference type="InterPro" id="IPR007197">
    <property type="entry name" value="rSAM"/>
</dbReference>
<dbReference type="InterPro" id="IPR058240">
    <property type="entry name" value="rSAM_sf"/>
</dbReference>
<evidence type="ECO:0000313" key="10">
    <source>
        <dbReference type="EMBL" id="QND78560.1"/>
    </source>
</evidence>
<evidence type="ECO:0000313" key="11">
    <source>
        <dbReference type="Proteomes" id="UP000515745"/>
    </source>
</evidence>
<keyword evidence="7" id="KW-1133">Transmembrane helix</keyword>
<keyword evidence="5" id="KW-0408">Iron</keyword>
<dbReference type="InterPro" id="IPR020612">
    <property type="entry name" value="Methylthiotransferase_CS"/>
</dbReference>
<evidence type="ECO:0000259" key="8">
    <source>
        <dbReference type="PROSITE" id="PS51449"/>
    </source>
</evidence>
<protein>
    <submittedName>
        <fullName evidence="10">tRNA-i(6)A37 methylthiotransferase</fullName>
    </submittedName>
</protein>
<evidence type="ECO:0000256" key="1">
    <source>
        <dbReference type="ARBA" id="ARBA00001966"/>
    </source>
</evidence>
<evidence type="ECO:0000256" key="4">
    <source>
        <dbReference type="ARBA" id="ARBA00022723"/>
    </source>
</evidence>
<dbReference type="SFLD" id="SFLDS00029">
    <property type="entry name" value="Radical_SAM"/>
    <property type="match status" value="1"/>
</dbReference>
<dbReference type="EMBL" id="CP060019">
    <property type="protein sequence ID" value="QND78560.1"/>
    <property type="molecule type" value="Genomic_DNA"/>
</dbReference>
<name>A0A7G6UHR3_9PROT</name>
<dbReference type="SMART" id="SM00729">
    <property type="entry name" value="Elp3"/>
    <property type="match status" value="1"/>
</dbReference>
<dbReference type="PANTHER" id="PTHR43020:SF2">
    <property type="entry name" value="MITOCHONDRIAL TRNA METHYLTHIOTRANSFERASE CDK5RAP1"/>
    <property type="match status" value="1"/>
</dbReference>
<dbReference type="Pfam" id="PF04055">
    <property type="entry name" value="Radical_SAM"/>
    <property type="match status" value="1"/>
</dbReference>
<feature type="transmembrane region" description="Helical" evidence="7">
    <location>
        <begin position="89"/>
        <end position="108"/>
    </location>
</feature>
<gene>
    <name evidence="10" type="primary">miaB</name>
    <name evidence="10" type="ORF">NASMSEV_103</name>
</gene>
<dbReference type="InterPro" id="IPR006638">
    <property type="entry name" value="Elp3/MiaA/NifB-like_rSAM"/>
</dbReference>
<feature type="domain" description="MTTase N-terminal" evidence="8">
    <location>
        <begin position="1"/>
        <end position="106"/>
    </location>
</feature>
<dbReference type="Gene3D" id="3.80.30.20">
    <property type="entry name" value="tm_1862 like domain"/>
    <property type="match status" value="1"/>
</dbReference>
<organism evidence="10 11">
    <name type="scientific">Candidatus Nasuia deltocephalincola</name>
    <dbReference type="NCBI Taxonomy" id="1160784"/>
    <lineage>
        <taxon>Bacteria</taxon>
        <taxon>Pseudomonadati</taxon>
        <taxon>Pseudomonadota</taxon>
        <taxon>Betaproteobacteria</taxon>
        <taxon>Candidatus Nasuia</taxon>
    </lineage>
</organism>
<proteinExistence type="predicted"/>
<evidence type="ECO:0000256" key="6">
    <source>
        <dbReference type="ARBA" id="ARBA00023014"/>
    </source>
</evidence>
<dbReference type="SUPFAM" id="SSF102114">
    <property type="entry name" value="Radical SAM enzymes"/>
    <property type="match status" value="1"/>
</dbReference>
<dbReference type="InterPro" id="IPR013848">
    <property type="entry name" value="Methylthiotransferase_N"/>
</dbReference>
<dbReference type="PROSITE" id="PS01278">
    <property type="entry name" value="MTTASE_RADICAL"/>
    <property type="match status" value="1"/>
</dbReference>